<name>A0ABW0L573_9BURK</name>
<dbReference type="RefSeq" id="WP_379784342.1">
    <property type="nucleotide sequence ID" value="NZ_JBHSMU010000014.1"/>
</dbReference>
<dbReference type="EC" id="2.3.1.39" evidence="2"/>
<keyword evidence="2" id="KW-0012">Acyltransferase</keyword>
<evidence type="ECO:0000259" key="1">
    <source>
        <dbReference type="SMART" id="SM00827"/>
    </source>
</evidence>
<feature type="domain" description="Malonyl-CoA:ACP transacylase (MAT)" evidence="1">
    <location>
        <begin position="8"/>
        <end position="308"/>
    </location>
</feature>
<keyword evidence="3" id="KW-1185">Reference proteome</keyword>
<gene>
    <name evidence="2" type="ORF">ACFPN5_14220</name>
</gene>
<comment type="caution">
    <text evidence="2">The sequence shown here is derived from an EMBL/GenBank/DDBJ whole genome shotgun (WGS) entry which is preliminary data.</text>
</comment>
<dbReference type="GO" id="GO:0004314">
    <property type="term" value="F:[acyl-carrier-protein] S-malonyltransferase activity"/>
    <property type="evidence" value="ECO:0007669"/>
    <property type="project" value="UniProtKB-EC"/>
</dbReference>
<evidence type="ECO:0000313" key="2">
    <source>
        <dbReference type="EMBL" id="MFC5460963.1"/>
    </source>
</evidence>
<dbReference type="Pfam" id="PF00698">
    <property type="entry name" value="Acyl_transf_1"/>
    <property type="match status" value="1"/>
</dbReference>
<dbReference type="InterPro" id="IPR016035">
    <property type="entry name" value="Acyl_Trfase/lysoPLipase"/>
</dbReference>
<protein>
    <submittedName>
        <fullName evidence="2">ACP S-malonyltransferase</fullName>
        <ecNumber evidence="2">2.3.1.39</ecNumber>
    </submittedName>
</protein>
<dbReference type="Gene3D" id="3.30.70.250">
    <property type="entry name" value="Malonyl-CoA ACP transacylase, ACP-binding"/>
    <property type="match status" value="1"/>
</dbReference>
<dbReference type="PANTHER" id="PTHR42681:SF6">
    <property type="entry name" value="BLL0263 PROTEIN"/>
    <property type="match status" value="1"/>
</dbReference>
<evidence type="ECO:0000313" key="3">
    <source>
        <dbReference type="Proteomes" id="UP001596050"/>
    </source>
</evidence>
<dbReference type="SMART" id="SM00827">
    <property type="entry name" value="PKS_AT"/>
    <property type="match status" value="1"/>
</dbReference>
<dbReference type="SUPFAM" id="SSF52151">
    <property type="entry name" value="FabD/lysophospholipase-like"/>
    <property type="match status" value="1"/>
</dbReference>
<organism evidence="2 3">
    <name type="scientific">Massilia niabensis</name>
    <dbReference type="NCBI Taxonomy" id="544910"/>
    <lineage>
        <taxon>Bacteria</taxon>
        <taxon>Pseudomonadati</taxon>
        <taxon>Pseudomonadota</taxon>
        <taxon>Betaproteobacteria</taxon>
        <taxon>Burkholderiales</taxon>
        <taxon>Oxalobacteraceae</taxon>
        <taxon>Telluria group</taxon>
        <taxon>Massilia</taxon>
    </lineage>
</organism>
<accession>A0ABW0L573</accession>
<dbReference type="InterPro" id="IPR050858">
    <property type="entry name" value="Mal-CoA-ACP_Trans/PKS_FabD"/>
</dbReference>
<dbReference type="InterPro" id="IPR001227">
    <property type="entry name" value="Ac_transferase_dom_sf"/>
</dbReference>
<dbReference type="InterPro" id="IPR014043">
    <property type="entry name" value="Acyl_transferase_dom"/>
</dbReference>
<dbReference type="Gene3D" id="3.40.366.10">
    <property type="entry name" value="Malonyl-Coenzyme A Acyl Carrier Protein, domain 2"/>
    <property type="match status" value="1"/>
</dbReference>
<reference evidence="3" key="1">
    <citation type="journal article" date="2019" name="Int. J. Syst. Evol. Microbiol.">
        <title>The Global Catalogue of Microorganisms (GCM) 10K type strain sequencing project: providing services to taxonomists for standard genome sequencing and annotation.</title>
        <authorList>
            <consortium name="The Broad Institute Genomics Platform"/>
            <consortium name="The Broad Institute Genome Sequencing Center for Infectious Disease"/>
            <person name="Wu L."/>
            <person name="Ma J."/>
        </authorList>
    </citation>
    <scope>NUCLEOTIDE SEQUENCE [LARGE SCALE GENOMIC DNA]</scope>
    <source>
        <strain evidence="3">KACC 12649</strain>
    </source>
</reference>
<sequence length="310" mass="31934">MGSRLALLCPGQGAQHRHMFDLAGTSPGASELLDTLLPAIRLDATLAQVLEDDARLFSNRLAQPLMVAATLANWRALAAVLPAPALVAGYSIGELTAWAVAGGLAPAAAVALARARAGLMDDCVAAGPAQALVAISALPYGAIDGVMRRLDFHLAIETGDDSFIAGGPAAQAADLERAIGALGGRAGLLPVTVASHTPFMRGAVDPFAAALRQHAIPDPAVPVLSGISAERLNHGAKAIEHLSRQLAEPIRWKDCMDALVEAGITVALELGPGAGLSRMLQARHPQIATRSVADFRSLGGIAAWLGRHVE</sequence>
<keyword evidence="2" id="KW-0808">Transferase</keyword>
<proteinExistence type="predicted"/>
<dbReference type="PANTHER" id="PTHR42681">
    <property type="entry name" value="MALONYL-COA-ACYL CARRIER PROTEIN TRANSACYLASE, MITOCHONDRIAL"/>
    <property type="match status" value="1"/>
</dbReference>
<dbReference type="Proteomes" id="UP001596050">
    <property type="component" value="Unassembled WGS sequence"/>
</dbReference>
<dbReference type="EMBL" id="JBHSMU010000014">
    <property type="protein sequence ID" value="MFC5460963.1"/>
    <property type="molecule type" value="Genomic_DNA"/>
</dbReference>